<feature type="transmembrane region" description="Helical" evidence="6">
    <location>
        <begin position="88"/>
        <end position="107"/>
    </location>
</feature>
<feature type="transmembrane region" description="Helical" evidence="6">
    <location>
        <begin position="446"/>
        <end position="471"/>
    </location>
</feature>
<keyword evidence="9" id="KW-1185">Reference proteome</keyword>
<reference evidence="8 9" key="1">
    <citation type="submission" date="2018-09" db="EMBL/GenBank/DDBJ databases">
        <title>Genome sequencing of Nocardioides immobilis CCTCC AB 2017083 for comparison to Nocardioides silvaticus.</title>
        <authorList>
            <person name="Li C."/>
            <person name="Wang G."/>
        </authorList>
    </citation>
    <scope>NUCLEOTIDE SEQUENCE [LARGE SCALE GENOMIC DNA]</scope>
    <source>
        <strain evidence="8 9">CCTCC AB 2017083</strain>
    </source>
</reference>
<evidence type="ECO:0000256" key="1">
    <source>
        <dbReference type="ARBA" id="ARBA00004651"/>
    </source>
</evidence>
<evidence type="ECO:0000256" key="4">
    <source>
        <dbReference type="ARBA" id="ARBA00022989"/>
    </source>
</evidence>
<dbReference type="AlphaFoldDB" id="A0A417XSW3"/>
<feature type="domain" description="Major facilitator superfamily (MFS) profile" evidence="7">
    <location>
        <begin position="53"/>
        <end position="503"/>
    </location>
</feature>
<dbReference type="Proteomes" id="UP000283644">
    <property type="component" value="Unassembled WGS sequence"/>
</dbReference>
<evidence type="ECO:0000256" key="3">
    <source>
        <dbReference type="ARBA" id="ARBA00022692"/>
    </source>
</evidence>
<keyword evidence="5 6" id="KW-0472">Membrane</keyword>
<dbReference type="Pfam" id="PF07690">
    <property type="entry name" value="MFS_1"/>
    <property type="match status" value="1"/>
</dbReference>
<organism evidence="8 9">
    <name type="scientific">Nocardioides immobilis</name>
    <dbReference type="NCBI Taxonomy" id="2049295"/>
    <lineage>
        <taxon>Bacteria</taxon>
        <taxon>Bacillati</taxon>
        <taxon>Actinomycetota</taxon>
        <taxon>Actinomycetes</taxon>
        <taxon>Propionibacteriales</taxon>
        <taxon>Nocardioidaceae</taxon>
        <taxon>Nocardioides</taxon>
    </lineage>
</organism>
<dbReference type="GO" id="GO:0005886">
    <property type="term" value="C:plasma membrane"/>
    <property type="evidence" value="ECO:0007669"/>
    <property type="project" value="UniProtKB-SubCell"/>
</dbReference>
<feature type="transmembrane region" description="Helical" evidence="6">
    <location>
        <begin position="350"/>
        <end position="369"/>
    </location>
</feature>
<dbReference type="PRINTS" id="PR01036">
    <property type="entry name" value="TCRTETB"/>
</dbReference>
<evidence type="ECO:0000313" key="8">
    <source>
        <dbReference type="EMBL" id="RHW23542.1"/>
    </source>
</evidence>
<evidence type="ECO:0000313" key="9">
    <source>
        <dbReference type="Proteomes" id="UP000283644"/>
    </source>
</evidence>
<dbReference type="SUPFAM" id="SSF49452">
    <property type="entry name" value="Starch-binding domain-like"/>
    <property type="match status" value="1"/>
</dbReference>
<dbReference type="InterPro" id="IPR011701">
    <property type="entry name" value="MFS"/>
</dbReference>
<feature type="transmembrane region" description="Helical" evidence="6">
    <location>
        <begin position="401"/>
        <end position="425"/>
    </location>
</feature>
<dbReference type="Gene3D" id="2.60.40.1120">
    <property type="entry name" value="Carboxypeptidase-like, regulatory domain"/>
    <property type="match status" value="1"/>
</dbReference>
<feature type="transmembrane region" description="Helical" evidence="6">
    <location>
        <begin position="239"/>
        <end position="257"/>
    </location>
</feature>
<dbReference type="PANTHER" id="PTHR42718">
    <property type="entry name" value="MAJOR FACILITATOR SUPERFAMILY MULTIDRUG TRANSPORTER MFSC"/>
    <property type="match status" value="1"/>
</dbReference>
<proteinExistence type="predicted"/>
<dbReference type="InterPro" id="IPR008969">
    <property type="entry name" value="CarboxyPept-like_regulatory"/>
</dbReference>
<dbReference type="PANTHER" id="PTHR42718:SF9">
    <property type="entry name" value="MAJOR FACILITATOR SUPERFAMILY MULTIDRUG TRANSPORTER MFSC"/>
    <property type="match status" value="1"/>
</dbReference>
<keyword evidence="3 6" id="KW-0812">Transmembrane</keyword>
<dbReference type="Pfam" id="PF13620">
    <property type="entry name" value="CarboxypepD_reg"/>
    <property type="match status" value="2"/>
</dbReference>
<comment type="subcellular location">
    <subcellularLocation>
        <location evidence="1">Cell membrane</location>
        <topology evidence="1">Multi-pass membrane protein</topology>
    </subcellularLocation>
</comment>
<dbReference type="GO" id="GO:0030246">
    <property type="term" value="F:carbohydrate binding"/>
    <property type="evidence" value="ECO:0007669"/>
    <property type="project" value="InterPro"/>
</dbReference>
<dbReference type="Gene3D" id="1.20.1720.10">
    <property type="entry name" value="Multidrug resistance protein D"/>
    <property type="match status" value="1"/>
</dbReference>
<dbReference type="InterPro" id="IPR020846">
    <property type="entry name" value="MFS_dom"/>
</dbReference>
<dbReference type="SUPFAM" id="SSF103473">
    <property type="entry name" value="MFS general substrate transporter"/>
    <property type="match status" value="1"/>
</dbReference>
<feature type="transmembrane region" description="Helical" evidence="6">
    <location>
        <begin position="376"/>
        <end position="395"/>
    </location>
</feature>
<evidence type="ECO:0000256" key="2">
    <source>
        <dbReference type="ARBA" id="ARBA00022448"/>
    </source>
</evidence>
<evidence type="ECO:0000259" key="7">
    <source>
        <dbReference type="PROSITE" id="PS50850"/>
    </source>
</evidence>
<feature type="transmembrane region" description="Helical" evidence="6">
    <location>
        <begin position="175"/>
        <end position="194"/>
    </location>
</feature>
<evidence type="ECO:0000256" key="6">
    <source>
        <dbReference type="SAM" id="Phobius"/>
    </source>
</evidence>
<name>A0A417XSW3_9ACTN</name>
<protein>
    <submittedName>
        <fullName evidence="8">MFS transporter</fullName>
    </submittedName>
</protein>
<feature type="transmembrane region" description="Helical" evidence="6">
    <location>
        <begin position="206"/>
        <end position="227"/>
    </location>
</feature>
<dbReference type="EMBL" id="QXGH01000045">
    <property type="protein sequence ID" value="RHW23542.1"/>
    <property type="molecule type" value="Genomic_DNA"/>
</dbReference>
<feature type="transmembrane region" description="Helical" evidence="6">
    <location>
        <begin position="306"/>
        <end position="330"/>
    </location>
</feature>
<feature type="transmembrane region" description="Helical" evidence="6">
    <location>
        <begin position="48"/>
        <end position="68"/>
    </location>
</feature>
<feature type="transmembrane region" description="Helical" evidence="6">
    <location>
        <begin position="142"/>
        <end position="163"/>
    </location>
</feature>
<dbReference type="OrthoDB" id="4484751at2"/>
<evidence type="ECO:0000256" key="5">
    <source>
        <dbReference type="ARBA" id="ARBA00023136"/>
    </source>
</evidence>
<keyword evidence="4 6" id="KW-1133">Transmembrane helix</keyword>
<gene>
    <name evidence="8" type="ORF">D0Z08_29455</name>
</gene>
<dbReference type="CDD" id="cd17504">
    <property type="entry name" value="MFS_MMR_MDR_like"/>
    <property type="match status" value="1"/>
</dbReference>
<sequence length="692" mass="71380">MATGRRVRMVALALGRFHRVSANGGDGVVAPTAVPLSASQPQPEAPTINSALVVTTLSLCGIVVALQQTLLLPLLPLLPRLLDTTADTASWLVTATLLTGAIATPTISRLADMYGKRRMMVIALAVSVLGSLVGALSTALPLLLGARALQGVGMALIPVGIAIMRDELPRERLPLGVALMSATLAIGAGAGPPLSGLIAEHLDWHAIFWLTGVVGILLLLVTLAVLPESPVRTRGTFDVRGAVLLSVALTAVLLVLSKGGQWGWGSPRTLGLGAAGLVLLAVWGPVELRTPNPLVDLRVAGRRAVLLVNAASALSGFAMFANMLLTMLFLQLPTKSGYGLGLDILATGLWMTPNAAAFGLMAPVSALLTRRFGPQVTMLSGAAVMSAAYVGRVFFSDDLAQVVIGAVVVSIGTAMVFGALPMLIMRAVPVTETAAANGLNVLLRTLGTSTASASVAAVAGASIVAVGGQVLPSSQGITLLLWLSAGTALGAALLGIPMLRMRDFEADADRGGTATTGRPSKVVRGQVLSPSSHPISRAVVTILAPDGKQVDWGQADSEGRFRAAIPASADYLVVTAADGWQPRSQLLHLDSEAPLPPIVLRDRLTLTGTITDAEGQAVSNALVVLTRNTGETVLASRSDHDGRYEMPRPANGRYVLTVVAADGAIGARPAPVWEAARSVDLTLGTPLSRPAR</sequence>
<dbReference type="SUPFAM" id="SSF49464">
    <property type="entry name" value="Carboxypeptidase regulatory domain-like"/>
    <property type="match status" value="1"/>
</dbReference>
<dbReference type="InterPro" id="IPR013784">
    <property type="entry name" value="Carb-bd-like_fold"/>
</dbReference>
<dbReference type="GO" id="GO:0022857">
    <property type="term" value="F:transmembrane transporter activity"/>
    <property type="evidence" value="ECO:0007669"/>
    <property type="project" value="InterPro"/>
</dbReference>
<comment type="caution">
    <text evidence="8">The sequence shown here is derived from an EMBL/GenBank/DDBJ whole genome shotgun (WGS) entry which is preliminary data.</text>
</comment>
<dbReference type="PROSITE" id="PS50850">
    <property type="entry name" value="MFS"/>
    <property type="match status" value="1"/>
</dbReference>
<feature type="transmembrane region" description="Helical" evidence="6">
    <location>
        <begin position="269"/>
        <end position="286"/>
    </location>
</feature>
<feature type="transmembrane region" description="Helical" evidence="6">
    <location>
        <begin position="119"/>
        <end position="136"/>
    </location>
</feature>
<dbReference type="InterPro" id="IPR036259">
    <property type="entry name" value="MFS_trans_sf"/>
</dbReference>
<dbReference type="Gene3D" id="1.20.1250.20">
    <property type="entry name" value="MFS general substrate transporter like domains"/>
    <property type="match status" value="1"/>
</dbReference>
<keyword evidence="2" id="KW-0813">Transport</keyword>
<accession>A0A417XSW3</accession>
<feature type="transmembrane region" description="Helical" evidence="6">
    <location>
        <begin position="477"/>
        <end position="496"/>
    </location>
</feature>